<feature type="coiled-coil region" evidence="1">
    <location>
        <begin position="122"/>
        <end position="152"/>
    </location>
</feature>
<dbReference type="RefSeq" id="WP_277565802.1">
    <property type="nucleotide sequence ID" value="NZ_JAPDHZ010000003.1"/>
</dbReference>
<name>A0A9X4KGW1_9BACL</name>
<sequence>MSQLALSDDLIEITAEINSYKQVAGQAVFEIGKRLKHVKENDLAHGQWESWLCSVDMNPRTARAMMQAYEQFGNRQTSTALPTGKIFEMLSLPESVDRQQFITEPQTIPSTGEQKTVDDMTVKELREVKKALQEAERRAAQAEATADTERNRALHAEKLFNSVKNQPPRVETRVVEKIPSDYQDLKQQAVIAQQLNADNVKLQREINNLKHEHAEKTSQQQNDFHAIRKMRESFKNILSQVNQEHYNAKYFFEQTGSTPQAHESVDAFLKEFNDVIDQIFRDWKEKTHIKVS</sequence>
<dbReference type="Proteomes" id="UP001153387">
    <property type="component" value="Unassembled WGS sequence"/>
</dbReference>
<dbReference type="AlphaFoldDB" id="A0A9X4KGW1"/>
<keyword evidence="1" id="KW-0175">Coiled coil</keyword>
<organism evidence="2 3">
    <name type="scientific">Cohnella ginsengisoli</name>
    <dbReference type="NCBI Taxonomy" id="425004"/>
    <lineage>
        <taxon>Bacteria</taxon>
        <taxon>Bacillati</taxon>
        <taxon>Bacillota</taxon>
        <taxon>Bacilli</taxon>
        <taxon>Bacillales</taxon>
        <taxon>Paenibacillaceae</taxon>
        <taxon>Cohnella</taxon>
    </lineage>
</organism>
<evidence type="ECO:0000256" key="1">
    <source>
        <dbReference type="SAM" id="Coils"/>
    </source>
</evidence>
<evidence type="ECO:0000313" key="2">
    <source>
        <dbReference type="EMBL" id="MDG0791963.1"/>
    </source>
</evidence>
<dbReference type="Pfam" id="PF11300">
    <property type="entry name" value="DUF3102"/>
    <property type="match status" value="1"/>
</dbReference>
<dbReference type="EMBL" id="JAPDHZ010000003">
    <property type="protein sequence ID" value="MDG0791963.1"/>
    <property type="molecule type" value="Genomic_DNA"/>
</dbReference>
<proteinExistence type="predicted"/>
<protein>
    <submittedName>
        <fullName evidence="2">DUF3102 domain-containing protein</fullName>
    </submittedName>
</protein>
<accession>A0A9X4KGW1</accession>
<feature type="coiled-coil region" evidence="1">
    <location>
        <begin position="185"/>
        <end position="219"/>
    </location>
</feature>
<gene>
    <name evidence="2" type="ORF">OMP38_14685</name>
</gene>
<reference evidence="2 3" key="1">
    <citation type="submission" date="2022-10" db="EMBL/GenBank/DDBJ databases">
        <title>Comparative genomic analysis of Cohnella hashimotonis sp. nov., isolated from the International Space Station.</title>
        <authorList>
            <person name="Simpson A."/>
            <person name="Venkateswaran K."/>
        </authorList>
    </citation>
    <scope>NUCLEOTIDE SEQUENCE [LARGE SCALE GENOMIC DNA]</scope>
    <source>
        <strain evidence="2 3">DSM 18997</strain>
    </source>
</reference>
<dbReference type="InterPro" id="IPR021451">
    <property type="entry name" value="DUF3102"/>
</dbReference>
<comment type="caution">
    <text evidence="2">The sequence shown here is derived from an EMBL/GenBank/DDBJ whole genome shotgun (WGS) entry which is preliminary data.</text>
</comment>
<keyword evidence="3" id="KW-1185">Reference proteome</keyword>
<evidence type="ECO:0000313" key="3">
    <source>
        <dbReference type="Proteomes" id="UP001153387"/>
    </source>
</evidence>